<keyword evidence="1" id="KW-0479">Metal-binding</keyword>
<dbReference type="InterPro" id="IPR002933">
    <property type="entry name" value="Peptidase_M20"/>
</dbReference>
<dbReference type="PANTHER" id="PTHR11014:SF63">
    <property type="entry name" value="METALLOPEPTIDASE, PUTATIVE (AFU_ORTHOLOGUE AFUA_6G09600)-RELATED"/>
    <property type="match status" value="1"/>
</dbReference>
<dbReference type="Pfam" id="PF07687">
    <property type="entry name" value="M20_dimer"/>
    <property type="match status" value="1"/>
</dbReference>
<dbReference type="Pfam" id="PF01546">
    <property type="entry name" value="Peptidase_M20"/>
    <property type="match status" value="1"/>
</dbReference>
<evidence type="ECO:0000256" key="1">
    <source>
        <dbReference type="PIRSR" id="PIRSR005962-1"/>
    </source>
</evidence>
<organism evidence="3 4">
    <name type="scientific">Clostridium senegalense</name>
    <dbReference type="NCBI Taxonomy" id="1465809"/>
    <lineage>
        <taxon>Bacteria</taxon>
        <taxon>Bacillati</taxon>
        <taxon>Bacillota</taxon>
        <taxon>Clostridia</taxon>
        <taxon>Eubacteriales</taxon>
        <taxon>Clostridiaceae</taxon>
        <taxon>Clostridium</taxon>
    </lineage>
</organism>
<protein>
    <submittedName>
        <fullName evidence="3">Amidohydrolase</fullName>
    </submittedName>
</protein>
<dbReference type="PANTHER" id="PTHR11014">
    <property type="entry name" value="PEPTIDASE M20 FAMILY MEMBER"/>
    <property type="match status" value="1"/>
</dbReference>
<dbReference type="InterPro" id="IPR036264">
    <property type="entry name" value="Bact_exopeptidase_dim_dom"/>
</dbReference>
<comment type="cofactor">
    <cofactor evidence="1">
        <name>Mn(2+)</name>
        <dbReference type="ChEBI" id="CHEBI:29035"/>
    </cofactor>
    <text evidence="1">The Mn(2+) ion enhances activity.</text>
</comment>
<dbReference type="EMBL" id="JAAGPU010000007">
    <property type="protein sequence ID" value="NEU04303.1"/>
    <property type="molecule type" value="Genomic_DNA"/>
</dbReference>
<dbReference type="AlphaFoldDB" id="A0A6M0H2I0"/>
<feature type="binding site" evidence="1">
    <location>
        <position position="367"/>
    </location>
    <ligand>
        <name>Mn(2+)</name>
        <dbReference type="ChEBI" id="CHEBI:29035"/>
        <label>2</label>
    </ligand>
</feature>
<dbReference type="SUPFAM" id="SSF55031">
    <property type="entry name" value="Bacterial exopeptidase dimerisation domain"/>
    <property type="match status" value="1"/>
</dbReference>
<sequence length="396" mass="43758">MKMIDRAKNIEKDIINWRRDIHKNPEVGLNTPATQEYVKKELEKMGIECKTYKNCSGISAVIGKKEGKVIALRADIDALPIKEETDFEFKSTNGNMHACGHDAHTAMLLGAAKILKENENMLNGKVKLIFQPGEEIDGGAKVMIEEGVLENPKVDALIAQHVAIAKGFESGKIALKENQVLASSDKVFIKIKGNGGHASTPELCIDPIMASAQLINNIYSIVSRELSATDSVALSIVNVKSEQPEHAVTNIIPNYVEMMASVRSLDNNLRDYINERIGQIVESNSLSMRTSYEYKYVYGYPALINNNNMVKLVDNTCNELLEKGSVVKLPKPAMGSEDASYYLQEVPGVYFALVVGDLGKEGYYPLHNPKMKLDEEVLYKGTAVLAESAINYLNEK</sequence>
<dbReference type="GO" id="GO:0016787">
    <property type="term" value="F:hydrolase activity"/>
    <property type="evidence" value="ECO:0007669"/>
    <property type="project" value="UniProtKB-KW"/>
</dbReference>
<dbReference type="InterPro" id="IPR017439">
    <property type="entry name" value="Amidohydrolase"/>
</dbReference>
<feature type="binding site" evidence="1">
    <location>
        <position position="161"/>
    </location>
    <ligand>
        <name>Mn(2+)</name>
        <dbReference type="ChEBI" id="CHEBI:29035"/>
        <label>2</label>
    </ligand>
</feature>
<dbReference type="CDD" id="cd03886">
    <property type="entry name" value="M20_Acy1"/>
    <property type="match status" value="1"/>
</dbReference>
<dbReference type="Gene3D" id="3.30.70.360">
    <property type="match status" value="1"/>
</dbReference>
<dbReference type="Gene3D" id="3.40.630.10">
    <property type="entry name" value="Zn peptidases"/>
    <property type="match status" value="1"/>
</dbReference>
<dbReference type="RefSeq" id="WP_199869470.1">
    <property type="nucleotide sequence ID" value="NZ_JAAGPU010000007.1"/>
</dbReference>
<accession>A0A6M0H2I0</accession>
<keyword evidence="1" id="KW-0464">Manganese</keyword>
<dbReference type="GO" id="GO:0046872">
    <property type="term" value="F:metal ion binding"/>
    <property type="evidence" value="ECO:0007669"/>
    <property type="project" value="UniProtKB-KW"/>
</dbReference>
<gene>
    <name evidence="3" type="ORF">G3M99_05380</name>
</gene>
<proteinExistence type="predicted"/>
<reference evidence="3 4" key="1">
    <citation type="submission" date="2020-02" db="EMBL/GenBank/DDBJ databases">
        <title>Genome assembly of a novel Clostridium senegalense strain.</title>
        <authorList>
            <person name="Gupta T.B."/>
            <person name="Jauregui R."/>
            <person name="Maclean P."/>
            <person name="Nawarathana A."/>
            <person name="Brightwell G."/>
        </authorList>
    </citation>
    <scope>NUCLEOTIDE SEQUENCE [LARGE SCALE GENOMIC DNA]</scope>
    <source>
        <strain evidence="3 4">AGRFS4</strain>
    </source>
</reference>
<dbReference type="Proteomes" id="UP000481872">
    <property type="component" value="Unassembled WGS sequence"/>
</dbReference>
<dbReference type="InterPro" id="IPR011650">
    <property type="entry name" value="Peptidase_M20_dimer"/>
</dbReference>
<comment type="caution">
    <text evidence="3">The sequence shown here is derived from an EMBL/GenBank/DDBJ whole genome shotgun (WGS) entry which is preliminary data.</text>
</comment>
<name>A0A6M0H2I0_9CLOT</name>
<feature type="domain" description="Peptidase M20 dimerisation" evidence="2">
    <location>
        <begin position="188"/>
        <end position="284"/>
    </location>
</feature>
<feature type="binding site" evidence="1">
    <location>
        <position position="135"/>
    </location>
    <ligand>
        <name>Mn(2+)</name>
        <dbReference type="ChEBI" id="CHEBI:29035"/>
        <label>2</label>
    </ligand>
</feature>
<feature type="binding site" evidence="1">
    <location>
        <position position="99"/>
    </location>
    <ligand>
        <name>Mn(2+)</name>
        <dbReference type="ChEBI" id="CHEBI:29035"/>
        <label>2</label>
    </ligand>
</feature>
<dbReference type="SUPFAM" id="SSF53187">
    <property type="entry name" value="Zn-dependent exopeptidases"/>
    <property type="match status" value="1"/>
</dbReference>
<evidence type="ECO:0000313" key="4">
    <source>
        <dbReference type="Proteomes" id="UP000481872"/>
    </source>
</evidence>
<evidence type="ECO:0000313" key="3">
    <source>
        <dbReference type="EMBL" id="NEU04303.1"/>
    </source>
</evidence>
<feature type="binding site" evidence="1">
    <location>
        <position position="101"/>
    </location>
    <ligand>
        <name>Mn(2+)</name>
        <dbReference type="ChEBI" id="CHEBI:29035"/>
        <label>2</label>
    </ligand>
</feature>
<keyword evidence="3" id="KW-0378">Hydrolase</keyword>
<dbReference type="PIRSF" id="PIRSF005962">
    <property type="entry name" value="Pept_M20D_amidohydro"/>
    <property type="match status" value="1"/>
</dbReference>
<dbReference type="NCBIfam" id="TIGR01891">
    <property type="entry name" value="amidohydrolases"/>
    <property type="match status" value="1"/>
</dbReference>
<evidence type="ECO:0000259" key="2">
    <source>
        <dbReference type="Pfam" id="PF07687"/>
    </source>
</evidence>
<keyword evidence="4" id="KW-1185">Reference proteome</keyword>